<gene>
    <name evidence="5" type="primary">scpB</name>
    <name evidence="5" type="ORF">H8693_03030</name>
</gene>
<evidence type="ECO:0000256" key="1">
    <source>
        <dbReference type="ARBA" id="ARBA00022490"/>
    </source>
</evidence>
<evidence type="ECO:0000256" key="2">
    <source>
        <dbReference type="ARBA" id="ARBA00022618"/>
    </source>
</evidence>
<dbReference type="PIRSF" id="PIRSF019345">
    <property type="entry name" value="ScpB"/>
    <property type="match status" value="1"/>
</dbReference>
<accession>A0A926DFU4</accession>
<keyword evidence="3" id="KW-0159">Chromosome partition</keyword>
<proteinExistence type="predicted"/>
<evidence type="ECO:0000313" key="6">
    <source>
        <dbReference type="Proteomes" id="UP000617951"/>
    </source>
</evidence>
<evidence type="ECO:0000313" key="5">
    <source>
        <dbReference type="EMBL" id="MBC8537908.1"/>
    </source>
</evidence>
<protein>
    <submittedName>
        <fullName evidence="5">SMC-Scp complex subunit ScpB</fullName>
    </submittedName>
</protein>
<keyword evidence="4" id="KW-0131">Cell cycle</keyword>
<keyword evidence="1" id="KW-0963">Cytoplasm</keyword>
<evidence type="ECO:0000256" key="3">
    <source>
        <dbReference type="ARBA" id="ARBA00022829"/>
    </source>
</evidence>
<dbReference type="EMBL" id="JACRSS010000001">
    <property type="protein sequence ID" value="MBC8537908.1"/>
    <property type="molecule type" value="Genomic_DNA"/>
</dbReference>
<dbReference type="InterPro" id="IPR036388">
    <property type="entry name" value="WH-like_DNA-bd_sf"/>
</dbReference>
<reference evidence="5" key="1">
    <citation type="submission" date="2020-08" db="EMBL/GenBank/DDBJ databases">
        <title>Genome public.</title>
        <authorList>
            <person name="Liu C."/>
            <person name="Sun Q."/>
        </authorList>
    </citation>
    <scope>NUCLEOTIDE SEQUENCE</scope>
    <source>
        <strain evidence="5">NSJ-63</strain>
    </source>
</reference>
<dbReference type="NCBIfam" id="TIGR00281">
    <property type="entry name" value="SMC-Scp complex subunit ScpB"/>
    <property type="match status" value="1"/>
</dbReference>
<dbReference type="Proteomes" id="UP000617951">
    <property type="component" value="Unassembled WGS sequence"/>
</dbReference>
<comment type="caution">
    <text evidence="5">The sequence shown here is derived from an EMBL/GenBank/DDBJ whole genome shotgun (WGS) entry which is preliminary data.</text>
</comment>
<evidence type="ECO:0000256" key="4">
    <source>
        <dbReference type="ARBA" id="ARBA00023306"/>
    </source>
</evidence>
<organism evidence="5 6">
    <name type="scientific">Guopingia tenuis</name>
    <dbReference type="NCBI Taxonomy" id="2763656"/>
    <lineage>
        <taxon>Bacteria</taxon>
        <taxon>Bacillati</taxon>
        <taxon>Bacillota</taxon>
        <taxon>Clostridia</taxon>
        <taxon>Christensenellales</taxon>
        <taxon>Christensenellaceae</taxon>
        <taxon>Guopingia</taxon>
    </lineage>
</organism>
<sequence>MRDAELMGKIENILFAAGDSMGIGELAAFLGKDEAELTALLEEEIVRREREDSGLVIKRFEDRVQLATREEYAEMLFSLFGESSEEELTRAMLETLSIIAYKQPVTRGEIEELRGVNTSYVLGVLLEKNLIHEAGRKEALGRPILYATSEGFLRHFGLSSLEELPPLPQEA</sequence>
<dbReference type="SUPFAM" id="SSF46785">
    <property type="entry name" value="Winged helix' DNA-binding domain"/>
    <property type="match status" value="2"/>
</dbReference>
<dbReference type="Pfam" id="PF04079">
    <property type="entry name" value="SMC_ScpB"/>
    <property type="match status" value="1"/>
</dbReference>
<keyword evidence="2" id="KW-0132">Cell division</keyword>
<dbReference type="InterPro" id="IPR005234">
    <property type="entry name" value="ScpB_csome_segregation"/>
</dbReference>
<dbReference type="AlphaFoldDB" id="A0A926DFU4"/>
<dbReference type="InterPro" id="IPR036390">
    <property type="entry name" value="WH_DNA-bd_sf"/>
</dbReference>
<dbReference type="PANTHER" id="PTHR34298:SF2">
    <property type="entry name" value="SEGREGATION AND CONDENSATION PROTEIN B"/>
    <property type="match status" value="1"/>
</dbReference>
<name>A0A926DFU4_9FIRM</name>
<keyword evidence="6" id="KW-1185">Reference proteome</keyword>
<dbReference type="Gene3D" id="1.10.10.10">
    <property type="entry name" value="Winged helix-like DNA-binding domain superfamily/Winged helix DNA-binding domain"/>
    <property type="match status" value="2"/>
</dbReference>
<dbReference type="GO" id="GO:0051304">
    <property type="term" value="P:chromosome separation"/>
    <property type="evidence" value="ECO:0007669"/>
    <property type="project" value="InterPro"/>
</dbReference>
<dbReference type="GO" id="GO:0051301">
    <property type="term" value="P:cell division"/>
    <property type="evidence" value="ECO:0007669"/>
    <property type="project" value="UniProtKB-KW"/>
</dbReference>
<dbReference type="RefSeq" id="WP_178622077.1">
    <property type="nucleotide sequence ID" value="NZ_JACRSS010000001.1"/>
</dbReference>
<dbReference type="PANTHER" id="PTHR34298">
    <property type="entry name" value="SEGREGATION AND CONDENSATION PROTEIN B"/>
    <property type="match status" value="1"/>
</dbReference>